<dbReference type="EMBL" id="CP123443">
    <property type="protein sequence ID" value="WGK68797.1"/>
    <property type="molecule type" value="Genomic_DNA"/>
</dbReference>
<dbReference type="InterPro" id="IPR014001">
    <property type="entry name" value="Helicase_ATP-bd"/>
</dbReference>
<feature type="domain" description="Helicase ATP-binding" evidence="1">
    <location>
        <begin position="310"/>
        <end position="589"/>
    </location>
</feature>
<gene>
    <name evidence="2" type="ORF">P0082_09950</name>
</gene>
<dbReference type="CDD" id="cd18808">
    <property type="entry name" value="SF1_C_Upf1"/>
    <property type="match status" value="1"/>
</dbReference>
<dbReference type="Pfam" id="PF13087">
    <property type="entry name" value="AAA_12"/>
    <property type="match status" value="1"/>
</dbReference>
<dbReference type="InterPro" id="IPR041679">
    <property type="entry name" value="DNA2/NAM7-like_C"/>
</dbReference>
<dbReference type="InterPro" id="IPR045055">
    <property type="entry name" value="DNA2/NAM7-like"/>
</dbReference>
<dbReference type="InterPro" id="IPR027417">
    <property type="entry name" value="P-loop_NTPase"/>
</dbReference>
<accession>A0ABY8MFQ0</accession>
<dbReference type="Gene3D" id="3.40.50.300">
    <property type="entry name" value="P-loop containing nucleotide triphosphate hydrolases"/>
    <property type="match status" value="2"/>
</dbReference>
<dbReference type="Pfam" id="PF13086">
    <property type="entry name" value="AAA_11"/>
    <property type="match status" value="2"/>
</dbReference>
<dbReference type="SUPFAM" id="SSF52540">
    <property type="entry name" value="P-loop containing nucleoside triphosphate hydrolases"/>
    <property type="match status" value="2"/>
</dbReference>
<dbReference type="SMART" id="SM00487">
    <property type="entry name" value="DEXDc"/>
    <property type="match status" value="1"/>
</dbReference>
<reference evidence="2 3" key="1">
    <citation type="submission" date="2023-04" db="EMBL/GenBank/DDBJ databases">
        <title>Spirochaete genome identified in red abalone sample constitutes a novel genus.</title>
        <authorList>
            <person name="Sharma S.P."/>
            <person name="Purcell C.M."/>
            <person name="Hyde J.R."/>
            <person name="Severin A.J."/>
        </authorList>
    </citation>
    <scope>NUCLEOTIDE SEQUENCE [LARGE SCALE GENOMIC DNA]</scope>
    <source>
        <strain evidence="2 3">SP-2023</strain>
    </source>
</reference>
<sequence>MALLYYENLTDHRPDMLMRKTFGGLQDFYKFLNTTKQYLESEKAVKCLGWEPVTRDEEEENGANIGSTARKCPHCKALNGSPEISYQSEEHANKRAKALKFKSFVYKCPKGQGWHLSSGFWVKLVGPKGISQNFDANFKHFLDENNEEVYEANSQNWVNIGAASRECTQCKPRNGKPKIAYQSKEHAVEVAENAKVDLSFYECPHGQGWHLKKDLNGRVHFGNNNKLDILDRDPQKKQLKLNRCPDESLLVLRPNTYQIKCQIEAIQALQDKPSQSHRPLLRLFEASSHAKWEGIDRFDDPVTYWYILTDDQRPGTDEQRKWVEMALHTPDFTFLEGPPGSGKTTAICELVIQLARRGKRALLCASTHVAVDNVLERLMDENNKHRDCILPIRIGDSSNVSPKAKPWQLNEFMDTECKRLLNELRKVKNFNNAQQELFEQLRAGRETIQKMVLDSANLVCGTTIGILQHPDIKNREKQSPQFDLMIIDEASKTTFQEFLVPALLAKRWVLVGDPKQLSPYVDDESTAVNIEPCLPEEYKRNACVDVFKASKQRVSTLICSGAPKTIEFCKQQAASAEVLAGTPDSSQDELCYASVVIGASDFLEYNQENLPLDIGHIRSPERVPESIKRKSKAYCRLSKESGNNFEPGTWQAEIAWRLARWYEQRLNEETKSEDSDKRTTGKKLKEQIQQLLPFDDKDKKDSVWEGIDRVRRVALPSVLESLQKGFERNTRQRDDTALSDGLPDEVLQQRLVTLSWQHRMHPEMAEFPHQSIYNGEALHTPKFLEGQRQWTYRPGSKRCLWHDVNGEKDPSNANQDEVNAVIRELESFDTWAQTNPNTESGRKKSWEVALLTFYRGQEKVLRQAVRDWPETKSEFGHFHRGGTDTPYLDIQVCTVDRFQGHEADFVMLSFSSPFATSFLESPNRLNVAITRARYQLVVFGNRNRMKKASGVLGKFAKAVTWDKSLAQNDNKGVKR</sequence>
<protein>
    <submittedName>
        <fullName evidence="2">AAA domain-containing protein</fullName>
    </submittedName>
</protein>
<evidence type="ECO:0000313" key="3">
    <source>
        <dbReference type="Proteomes" id="UP001228690"/>
    </source>
</evidence>
<dbReference type="InterPro" id="IPR041677">
    <property type="entry name" value="DNA2/NAM7_AAA_11"/>
</dbReference>
<keyword evidence="3" id="KW-1185">Reference proteome</keyword>
<dbReference type="InterPro" id="IPR047187">
    <property type="entry name" value="SF1_C_Upf1"/>
</dbReference>
<organism evidence="2 3">
    <name type="scientific">Candidatus Haliotispira prima</name>
    <dbReference type="NCBI Taxonomy" id="3034016"/>
    <lineage>
        <taxon>Bacteria</taxon>
        <taxon>Pseudomonadati</taxon>
        <taxon>Spirochaetota</taxon>
        <taxon>Spirochaetia</taxon>
        <taxon>Spirochaetales</taxon>
        <taxon>Spirochaetaceae</taxon>
        <taxon>Candidatus Haliotispira</taxon>
    </lineage>
</organism>
<evidence type="ECO:0000259" key="1">
    <source>
        <dbReference type="SMART" id="SM00487"/>
    </source>
</evidence>
<name>A0ABY8MFQ0_9SPIO</name>
<dbReference type="RefSeq" id="WP_326926983.1">
    <property type="nucleotide sequence ID" value="NZ_CP123443.1"/>
</dbReference>
<dbReference type="PANTHER" id="PTHR10887">
    <property type="entry name" value="DNA2/NAM7 HELICASE FAMILY"/>
    <property type="match status" value="1"/>
</dbReference>
<evidence type="ECO:0000313" key="2">
    <source>
        <dbReference type="EMBL" id="WGK68797.1"/>
    </source>
</evidence>
<dbReference type="Proteomes" id="UP001228690">
    <property type="component" value="Chromosome"/>
</dbReference>
<proteinExistence type="predicted"/>
<dbReference type="PANTHER" id="PTHR10887:SF495">
    <property type="entry name" value="HELICASE SENATAXIN ISOFORM X1-RELATED"/>
    <property type="match status" value="1"/>
</dbReference>